<dbReference type="GO" id="GO:0003676">
    <property type="term" value="F:nucleic acid binding"/>
    <property type="evidence" value="ECO:0007669"/>
    <property type="project" value="InterPro"/>
</dbReference>
<reference evidence="3" key="1">
    <citation type="submission" date="2021-06" db="EMBL/GenBank/DDBJ databases">
        <authorList>
            <person name="Kallberg Y."/>
            <person name="Tangrot J."/>
            <person name="Rosling A."/>
        </authorList>
    </citation>
    <scope>NUCLEOTIDE SEQUENCE</scope>
    <source>
        <strain evidence="3">FL966</strain>
    </source>
</reference>
<feature type="coiled-coil region" evidence="1">
    <location>
        <begin position="114"/>
        <end position="141"/>
    </location>
</feature>
<evidence type="ECO:0000313" key="4">
    <source>
        <dbReference type="Proteomes" id="UP000789759"/>
    </source>
</evidence>
<keyword evidence="1" id="KW-0175">Coiled coil</keyword>
<dbReference type="Pfam" id="PF03184">
    <property type="entry name" value="DDE_1"/>
    <property type="match status" value="1"/>
</dbReference>
<proteinExistence type="predicted"/>
<comment type="caution">
    <text evidence="3">The sequence shown here is derived from an EMBL/GenBank/DDBJ whole genome shotgun (WGS) entry which is preliminary data.</text>
</comment>
<keyword evidence="4" id="KW-1185">Reference proteome</keyword>
<evidence type="ECO:0000313" key="3">
    <source>
        <dbReference type="EMBL" id="CAG8758813.1"/>
    </source>
</evidence>
<protein>
    <submittedName>
        <fullName evidence="3">8124_t:CDS:1</fullName>
    </submittedName>
</protein>
<dbReference type="Proteomes" id="UP000789759">
    <property type="component" value="Unassembled WGS sequence"/>
</dbReference>
<feature type="non-terminal residue" evidence="3">
    <location>
        <position position="196"/>
    </location>
</feature>
<dbReference type="AlphaFoldDB" id="A0A9N9NPU7"/>
<organism evidence="3 4">
    <name type="scientific">Cetraspora pellucida</name>
    <dbReference type="NCBI Taxonomy" id="1433469"/>
    <lineage>
        <taxon>Eukaryota</taxon>
        <taxon>Fungi</taxon>
        <taxon>Fungi incertae sedis</taxon>
        <taxon>Mucoromycota</taxon>
        <taxon>Glomeromycotina</taxon>
        <taxon>Glomeromycetes</taxon>
        <taxon>Diversisporales</taxon>
        <taxon>Gigasporaceae</taxon>
        <taxon>Cetraspora</taxon>
    </lineage>
</organism>
<accession>A0A9N9NPU7</accession>
<feature type="domain" description="DDE-1" evidence="2">
    <location>
        <begin position="4"/>
        <end position="79"/>
    </location>
</feature>
<evidence type="ECO:0000256" key="1">
    <source>
        <dbReference type="SAM" id="Coils"/>
    </source>
</evidence>
<name>A0A9N9NPU7_9GLOM</name>
<gene>
    <name evidence="3" type="ORF">CPELLU_LOCUS15173</name>
</gene>
<dbReference type="InterPro" id="IPR004875">
    <property type="entry name" value="DDE_SF_endonuclease_dom"/>
</dbReference>
<dbReference type="OrthoDB" id="162969at2759"/>
<dbReference type="EMBL" id="CAJVQA010019384">
    <property type="protein sequence ID" value="CAG8758813.1"/>
    <property type="molecule type" value="Genomic_DNA"/>
</dbReference>
<sequence>MKESNCHILLILDKASTHVIGSLSFSNMEVLFLSFKTTSKIQPMNAGIIASFKLYYHRLQLQHAIDLDEADEKAIYKVSSETIKHCWAHTKIVTPRNEAGLPISVHSITNANDSEIVEKNLAEEQELVEELQHQIDALHIRIPMSFTDENFVQGAMKIEQEEEEEMVDDSGTTLKSLHKIQTHIREEVRREQNEKQ</sequence>
<evidence type="ECO:0000259" key="2">
    <source>
        <dbReference type="Pfam" id="PF03184"/>
    </source>
</evidence>